<protein>
    <submittedName>
        <fullName evidence="6">AsnC family transcriptional regulator</fullName>
    </submittedName>
</protein>
<dbReference type="InterPro" id="IPR011008">
    <property type="entry name" value="Dimeric_a/b-barrel"/>
</dbReference>
<evidence type="ECO:0000259" key="4">
    <source>
        <dbReference type="Pfam" id="PF01037"/>
    </source>
</evidence>
<reference evidence="6 7" key="1">
    <citation type="journal article" date="2019" name="Int. J. Syst. Evol. Microbiol.">
        <title>The Global Catalogue of Microorganisms (GCM) 10K type strain sequencing project: providing services to taxonomists for standard genome sequencing and annotation.</title>
        <authorList>
            <consortium name="The Broad Institute Genomics Platform"/>
            <consortium name="The Broad Institute Genome Sequencing Center for Infectious Disease"/>
            <person name="Wu L."/>
            <person name="Ma J."/>
        </authorList>
    </citation>
    <scope>NUCLEOTIDE SEQUENCE [LARGE SCALE GENOMIC DNA]</scope>
    <source>
        <strain evidence="6 7">JCM 9383</strain>
    </source>
</reference>
<feature type="domain" description="Transcription regulator AsnC/Lrp ligand binding" evidence="4">
    <location>
        <begin position="76"/>
        <end position="141"/>
    </location>
</feature>
<dbReference type="Gene3D" id="1.10.10.10">
    <property type="entry name" value="Winged helix-like DNA-binding domain superfamily/Winged helix DNA-binding domain"/>
    <property type="match status" value="2"/>
</dbReference>
<sequence>MHDDIALLGEDELALIHALQLSPRATWTELGRALGVDPVTAARRWDRLAERGEAWVSFSPGPRLFEHVCGAFLDVDCAAGAASAVARELTCHPHVLTLERVAGPHELLVTVATGDLAAMSRYTLDVLPAIPGVTAVQTRIITYMFTEGGRWQVGAQTPEQLTAPDHPVTAGRTRRMTTFDRSLLIWLARDGRASHEALAEVVGSSAAIVERRVDEMTRLGVLRFRCDFARPLGGRPVAVTFWVKVHPADLPGIGHALVQLPELRSCAAISGPHNLVLQASLHSVEDVLGFEHELATAHPGIDIAERVITLRHDKLFGHLLDASGRSVGVVPPDVWADPAPDQR</sequence>
<evidence type="ECO:0000256" key="1">
    <source>
        <dbReference type="ARBA" id="ARBA00023015"/>
    </source>
</evidence>
<evidence type="ECO:0000256" key="3">
    <source>
        <dbReference type="ARBA" id="ARBA00023163"/>
    </source>
</evidence>
<dbReference type="InterPro" id="IPR019885">
    <property type="entry name" value="Tscrpt_reg_HTH_AsnC-type_CS"/>
</dbReference>
<dbReference type="SUPFAM" id="SSF54909">
    <property type="entry name" value="Dimeric alpha+beta barrel"/>
    <property type="match status" value="2"/>
</dbReference>
<gene>
    <name evidence="6" type="ORF">GCM10010470_21810</name>
</gene>
<accession>A0ABN3VDW8</accession>
<dbReference type="PANTHER" id="PTHR30154">
    <property type="entry name" value="LEUCINE-RESPONSIVE REGULATORY PROTEIN"/>
    <property type="match status" value="1"/>
</dbReference>
<dbReference type="RefSeq" id="WP_344679453.1">
    <property type="nucleotide sequence ID" value="NZ_BAAAUX010000011.1"/>
</dbReference>
<dbReference type="Pfam" id="PF01037">
    <property type="entry name" value="AsnC_trans_reg"/>
    <property type="match status" value="1"/>
</dbReference>
<evidence type="ECO:0000259" key="5">
    <source>
        <dbReference type="Pfam" id="PF13404"/>
    </source>
</evidence>
<proteinExistence type="predicted"/>
<keyword evidence="3" id="KW-0804">Transcription</keyword>
<dbReference type="InterPro" id="IPR036388">
    <property type="entry name" value="WH-like_DNA-bd_sf"/>
</dbReference>
<dbReference type="Proteomes" id="UP001500979">
    <property type="component" value="Unassembled WGS sequence"/>
</dbReference>
<dbReference type="Gene3D" id="3.30.70.920">
    <property type="match status" value="2"/>
</dbReference>
<dbReference type="InterPro" id="IPR000485">
    <property type="entry name" value="AsnC-type_HTH_dom"/>
</dbReference>
<name>A0ABN3VDW8_9PSEU</name>
<comment type="caution">
    <text evidence="6">The sequence shown here is derived from an EMBL/GenBank/DDBJ whole genome shotgun (WGS) entry which is preliminary data.</text>
</comment>
<evidence type="ECO:0000256" key="2">
    <source>
        <dbReference type="ARBA" id="ARBA00023125"/>
    </source>
</evidence>
<organism evidence="6 7">
    <name type="scientific">Saccharopolyspora taberi</name>
    <dbReference type="NCBI Taxonomy" id="60895"/>
    <lineage>
        <taxon>Bacteria</taxon>
        <taxon>Bacillati</taxon>
        <taxon>Actinomycetota</taxon>
        <taxon>Actinomycetes</taxon>
        <taxon>Pseudonocardiales</taxon>
        <taxon>Pseudonocardiaceae</taxon>
        <taxon>Saccharopolyspora</taxon>
    </lineage>
</organism>
<keyword evidence="7" id="KW-1185">Reference proteome</keyword>
<evidence type="ECO:0000313" key="6">
    <source>
        <dbReference type="EMBL" id="GAA2787039.1"/>
    </source>
</evidence>
<feature type="domain" description="HTH asnC-type" evidence="5">
    <location>
        <begin position="176"/>
        <end position="216"/>
    </location>
</feature>
<dbReference type="PRINTS" id="PR00033">
    <property type="entry name" value="HTHASNC"/>
</dbReference>
<dbReference type="SUPFAM" id="SSF46785">
    <property type="entry name" value="Winged helix' DNA-binding domain"/>
    <property type="match status" value="1"/>
</dbReference>
<dbReference type="InterPro" id="IPR019888">
    <property type="entry name" value="Tscrpt_reg_AsnC-like"/>
</dbReference>
<dbReference type="Pfam" id="PF13404">
    <property type="entry name" value="HTH_AsnC-type"/>
    <property type="match status" value="2"/>
</dbReference>
<dbReference type="SMART" id="SM00344">
    <property type="entry name" value="HTH_ASNC"/>
    <property type="match status" value="1"/>
</dbReference>
<dbReference type="PANTHER" id="PTHR30154:SF34">
    <property type="entry name" value="TRANSCRIPTIONAL REGULATOR AZLB"/>
    <property type="match status" value="1"/>
</dbReference>
<keyword evidence="2" id="KW-0238">DNA-binding</keyword>
<evidence type="ECO:0000313" key="7">
    <source>
        <dbReference type="Proteomes" id="UP001500979"/>
    </source>
</evidence>
<dbReference type="EMBL" id="BAAAUX010000011">
    <property type="protein sequence ID" value="GAA2787039.1"/>
    <property type="molecule type" value="Genomic_DNA"/>
</dbReference>
<feature type="domain" description="HTH asnC-type" evidence="5">
    <location>
        <begin position="14"/>
        <end position="48"/>
    </location>
</feature>
<dbReference type="InterPro" id="IPR036390">
    <property type="entry name" value="WH_DNA-bd_sf"/>
</dbReference>
<dbReference type="InterPro" id="IPR019887">
    <property type="entry name" value="Tscrpt_reg_AsnC/Lrp_C"/>
</dbReference>
<keyword evidence="1" id="KW-0805">Transcription regulation</keyword>
<dbReference type="PROSITE" id="PS00519">
    <property type="entry name" value="HTH_ASNC_1"/>
    <property type="match status" value="1"/>
</dbReference>